<dbReference type="OrthoDB" id="10351784at2759"/>
<dbReference type="Proteomes" id="UP000237105">
    <property type="component" value="Unassembled WGS sequence"/>
</dbReference>
<accession>A0A2P5DI71</accession>
<protein>
    <submittedName>
        <fullName evidence="1">Uncharacterized protein</fullName>
    </submittedName>
</protein>
<organism evidence="1 2">
    <name type="scientific">Parasponia andersonii</name>
    <name type="common">Sponia andersonii</name>
    <dbReference type="NCBI Taxonomy" id="3476"/>
    <lineage>
        <taxon>Eukaryota</taxon>
        <taxon>Viridiplantae</taxon>
        <taxon>Streptophyta</taxon>
        <taxon>Embryophyta</taxon>
        <taxon>Tracheophyta</taxon>
        <taxon>Spermatophyta</taxon>
        <taxon>Magnoliopsida</taxon>
        <taxon>eudicotyledons</taxon>
        <taxon>Gunneridae</taxon>
        <taxon>Pentapetalae</taxon>
        <taxon>rosids</taxon>
        <taxon>fabids</taxon>
        <taxon>Rosales</taxon>
        <taxon>Cannabaceae</taxon>
        <taxon>Parasponia</taxon>
    </lineage>
</organism>
<reference evidence="2" key="1">
    <citation type="submission" date="2016-06" db="EMBL/GenBank/DDBJ databases">
        <title>Parallel loss of symbiosis genes in relatives of nitrogen-fixing non-legume Parasponia.</title>
        <authorList>
            <person name="Van Velzen R."/>
            <person name="Holmer R."/>
            <person name="Bu F."/>
            <person name="Rutten L."/>
            <person name="Van Zeijl A."/>
            <person name="Liu W."/>
            <person name="Santuari L."/>
            <person name="Cao Q."/>
            <person name="Sharma T."/>
            <person name="Shen D."/>
            <person name="Roswanjaya Y."/>
            <person name="Wardhani T."/>
            <person name="Kalhor M.S."/>
            <person name="Jansen J."/>
            <person name="Van den Hoogen J."/>
            <person name="Gungor B."/>
            <person name="Hartog M."/>
            <person name="Hontelez J."/>
            <person name="Verver J."/>
            <person name="Yang W.-C."/>
            <person name="Schijlen E."/>
            <person name="Repin R."/>
            <person name="Schilthuizen M."/>
            <person name="Schranz E."/>
            <person name="Heidstra R."/>
            <person name="Miyata K."/>
            <person name="Fedorova E."/>
            <person name="Kohlen W."/>
            <person name="Bisseling T."/>
            <person name="Smit S."/>
            <person name="Geurts R."/>
        </authorList>
    </citation>
    <scope>NUCLEOTIDE SEQUENCE [LARGE SCALE GENOMIC DNA]</scope>
    <source>
        <strain evidence="2">cv. WU1-14</strain>
    </source>
</reference>
<evidence type="ECO:0000313" key="2">
    <source>
        <dbReference type="Proteomes" id="UP000237105"/>
    </source>
</evidence>
<comment type="caution">
    <text evidence="1">The sequence shown here is derived from an EMBL/GenBank/DDBJ whole genome shotgun (WGS) entry which is preliminary data.</text>
</comment>
<gene>
    <name evidence="1" type="ORF">PanWU01x14_061520</name>
</gene>
<sequence>MSHLSRIFSLCTREVLIDARILKSRSSLCDDVRILVDNFRLDWANNNRRGQKED</sequence>
<keyword evidence="2" id="KW-1185">Reference proteome</keyword>
<evidence type="ECO:0000313" key="1">
    <source>
        <dbReference type="EMBL" id="PON73002.1"/>
    </source>
</evidence>
<proteinExistence type="predicted"/>
<dbReference type="AlphaFoldDB" id="A0A2P5DI71"/>
<dbReference type="EMBL" id="JXTB01000036">
    <property type="protein sequence ID" value="PON73002.1"/>
    <property type="molecule type" value="Genomic_DNA"/>
</dbReference>
<name>A0A2P5DI71_PARAD</name>